<feature type="domain" description="Beta-galactosidase trimerisation" evidence="2">
    <location>
        <begin position="473"/>
        <end position="570"/>
    </location>
</feature>
<dbReference type="EMBL" id="CP089983">
    <property type="protein sequence ID" value="WXB07108.1"/>
    <property type="molecule type" value="Genomic_DNA"/>
</dbReference>
<dbReference type="CDD" id="cd03143">
    <property type="entry name" value="A4_beta-galactosidase_middle_domain"/>
    <property type="match status" value="1"/>
</dbReference>
<sequence length="731" mass="79174">MSPPRRPLRRPRPRTPSPIWLPGDSPAPQALARRDFLRLGAAAFAVGLTPGMTACLPTGTPYGGIEPNGPTKEPPEQWLRDARTAGFEVAVDAKPWELRESLDILADSGVNVVEADSDLSAYLTDSEFDEQLAVLDLVAYGCHLRGMRCVAYYPTLEVLTADAASAQHVMSKEHPDWMQISIDGKPNMFVGGGGRVFWVDPGTESAWMCPASGYVDYFLGRVKRLVSARLDGLWGDVPLLSDIEGNWPCTNASCRDKFLKDTGLALPTEVNWDSPEFRRWVVWRHQLIWEFEQRILQAIKAAKPAAECIIETVTMDYNGGTIQGLDGAHAKPGELVRVWEVDAVSDGQAMRGATADDWNCMAIMMRHGTGASFGRPSWIFSYGYNEDDAERVMALAVATRNNPYETKIPLMCTTVGNGFRQRMYDWMARQQDLYVLPGANRAAVLFSSASRDFLDRNSGVGLYTSLNSVDSLWWSSEDQDSSLSTQYLADYRGTCKALIHAHVPFDVLPVVGVSAQALAGYKLLAVPSAVALSNDVLQAIKAFVTQGGTVLVTGNDGGSYDENGALRSEPALSSTLGLPAGEASWVSNAIAQGKVVYVSSRAGRDYFQSTNPAILTQFGNVAAAAGVQVATTGPKELLIDLRRAPDGLVLLCANMFGLGATSGTNGGGPYTEQNANFRVSIPDEGKVPNKVRFSEPTEGAIDRELAFEHKDGAVSFDVSVHALGLVRVSFT</sequence>
<dbReference type="Pfam" id="PF08532">
    <property type="entry name" value="Glyco_hydro_42M"/>
    <property type="match status" value="1"/>
</dbReference>
<proteinExistence type="predicted"/>
<accession>A0ABZ2LB18</accession>
<dbReference type="SUPFAM" id="SSF52317">
    <property type="entry name" value="Class I glutamine amidotransferase-like"/>
    <property type="match status" value="1"/>
</dbReference>
<reference evidence="3" key="1">
    <citation type="submission" date="2021-12" db="EMBL/GenBank/DDBJ databases">
        <title>Discovery of the Pendulisporaceae a myxobacterial family with distinct sporulation behavior and unique specialized metabolism.</title>
        <authorList>
            <person name="Garcia R."/>
            <person name="Popoff A."/>
            <person name="Bader C.D."/>
            <person name="Loehr J."/>
            <person name="Walesch S."/>
            <person name="Walt C."/>
            <person name="Boldt J."/>
            <person name="Bunk B."/>
            <person name="Haeckl F.J.F.P.J."/>
            <person name="Gunesch A.P."/>
            <person name="Birkelbach J."/>
            <person name="Nuebel U."/>
            <person name="Pietschmann T."/>
            <person name="Bach T."/>
            <person name="Mueller R."/>
        </authorList>
    </citation>
    <scope>NUCLEOTIDE SEQUENCE</scope>
    <source>
        <strain evidence="3">MSr11367</strain>
    </source>
</reference>
<dbReference type="RefSeq" id="WP_394836768.1">
    <property type="nucleotide sequence ID" value="NZ_CP089929.1"/>
</dbReference>
<evidence type="ECO:0000313" key="4">
    <source>
        <dbReference type="Proteomes" id="UP001374803"/>
    </source>
</evidence>
<name>A0ABZ2LB18_9BACT</name>
<feature type="compositionally biased region" description="Basic residues" evidence="1">
    <location>
        <begin position="1"/>
        <end position="13"/>
    </location>
</feature>
<dbReference type="InterPro" id="IPR029062">
    <property type="entry name" value="Class_I_gatase-like"/>
</dbReference>
<keyword evidence="4" id="KW-1185">Reference proteome</keyword>
<evidence type="ECO:0000259" key="2">
    <source>
        <dbReference type="Pfam" id="PF08532"/>
    </source>
</evidence>
<feature type="region of interest" description="Disordered" evidence="1">
    <location>
        <begin position="1"/>
        <end position="26"/>
    </location>
</feature>
<evidence type="ECO:0000256" key="1">
    <source>
        <dbReference type="SAM" id="MobiDB-lite"/>
    </source>
</evidence>
<dbReference type="Proteomes" id="UP001374803">
    <property type="component" value="Chromosome"/>
</dbReference>
<protein>
    <submittedName>
        <fullName evidence="3">Beta-galactosidase trimerization domain-containing protein</fullName>
    </submittedName>
</protein>
<evidence type="ECO:0000313" key="3">
    <source>
        <dbReference type="EMBL" id="WXB07108.1"/>
    </source>
</evidence>
<gene>
    <name evidence="3" type="ORF">LVJ94_07655</name>
</gene>
<dbReference type="Gene3D" id="3.40.50.880">
    <property type="match status" value="1"/>
</dbReference>
<dbReference type="InterPro" id="IPR013738">
    <property type="entry name" value="Beta_galactosidase_Trimer"/>
</dbReference>
<dbReference type="Gene3D" id="3.20.20.80">
    <property type="entry name" value="Glycosidases"/>
    <property type="match status" value="1"/>
</dbReference>
<organism evidence="3 4">
    <name type="scientific">Pendulispora rubella</name>
    <dbReference type="NCBI Taxonomy" id="2741070"/>
    <lineage>
        <taxon>Bacteria</taxon>
        <taxon>Pseudomonadati</taxon>
        <taxon>Myxococcota</taxon>
        <taxon>Myxococcia</taxon>
        <taxon>Myxococcales</taxon>
        <taxon>Sorangiineae</taxon>
        <taxon>Pendulisporaceae</taxon>
        <taxon>Pendulispora</taxon>
    </lineage>
</organism>